<name>A0A0P7ARP0_9FLAO</name>
<organism evidence="1 2">
    <name type="scientific">Croceitalea dokdonensis DOKDO 023</name>
    <dbReference type="NCBI Taxonomy" id="1300341"/>
    <lineage>
        <taxon>Bacteria</taxon>
        <taxon>Pseudomonadati</taxon>
        <taxon>Bacteroidota</taxon>
        <taxon>Flavobacteriia</taxon>
        <taxon>Flavobacteriales</taxon>
        <taxon>Flavobacteriaceae</taxon>
        <taxon>Croceitalea</taxon>
    </lineage>
</organism>
<dbReference type="EMBL" id="LDJX01000009">
    <property type="protein sequence ID" value="KPM30465.1"/>
    <property type="molecule type" value="Genomic_DNA"/>
</dbReference>
<protein>
    <submittedName>
        <fullName evidence="1">Uncharacterized protein</fullName>
    </submittedName>
</protein>
<keyword evidence="2" id="KW-1185">Reference proteome</keyword>
<dbReference type="AlphaFoldDB" id="A0A0P7ARP0"/>
<sequence length="164" mass="17941">MFIFVNPMKKIFCTVALLGTLSTVSGQIERDKALHFIGGNLYGLAGAGIAKQISKGNRWWTFAGAIGGSTLIGLGKEAVDASQRENGWDNDDLLATILGGASVGVTIDIFTDHKRNKKRQLSKETAQSLELNKTVTELDYYFKELQRLPTLSELAFPQGYTLVK</sequence>
<dbReference type="Proteomes" id="UP000050280">
    <property type="component" value="Unassembled WGS sequence"/>
</dbReference>
<gene>
    <name evidence="1" type="ORF">I595_3486</name>
</gene>
<evidence type="ECO:0000313" key="1">
    <source>
        <dbReference type="EMBL" id="KPM30465.1"/>
    </source>
</evidence>
<accession>A0A0P7ARP0</accession>
<evidence type="ECO:0000313" key="2">
    <source>
        <dbReference type="Proteomes" id="UP000050280"/>
    </source>
</evidence>
<comment type="caution">
    <text evidence="1">The sequence shown here is derived from an EMBL/GenBank/DDBJ whole genome shotgun (WGS) entry which is preliminary data.</text>
</comment>
<reference evidence="1 2" key="1">
    <citation type="submission" date="2015-09" db="EMBL/GenBank/DDBJ databases">
        <title>Genome sequence of the marine flavobacterium Croceitalea dokdonensis DOKDO 023 that contains proton- and sodium-pumping rhodopsins.</title>
        <authorList>
            <person name="Kwon S.-K."/>
            <person name="Lee H.K."/>
            <person name="Kwak M.-J."/>
            <person name="Kim J.F."/>
        </authorList>
    </citation>
    <scope>NUCLEOTIDE SEQUENCE [LARGE SCALE GENOMIC DNA]</scope>
    <source>
        <strain evidence="1 2">DOKDO 023</strain>
    </source>
</reference>
<proteinExistence type="predicted"/>